<keyword evidence="3" id="KW-0863">Zinc-finger</keyword>
<evidence type="ECO:0000313" key="8">
    <source>
        <dbReference type="EMBL" id="CAD8831833.1"/>
    </source>
</evidence>
<dbReference type="GO" id="GO:0008270">
    <property type="term" value="F:zinc ion binding"/>
    <property type="evidence" value="ECO:0007669"/>
    <property type="project" value="UniProtKB-KW"/>
</dbReference>
<dbReference type="InterPro" id="IPR002110">
    <property type="entry name" value="Ankyrin_rpt"/>
</dbReference>
<gene>
    <name evidence="8" type="ORF">NSCI0253_LOCUS6180</name>
</gene>
<dbReference type="PROSITE" id="PS50088">
    <property type="entry name" value="ANK_REPEAT"/>
    <property type="match status" value="1"/>
</dbReference>
<reference evidence="8" key="1">
    <citation type="submission" date="2021-01" db="EMBL/GenBank/DDBJ databases">
        <authorList>
            <person name="Corre E."/>
            <person name="Pelletier E."/>
            <person name="Niang G."/>
            <person name="Scheremetjew M."/>
            <person name="Finn R."/>
            <person name="Kale V."/>
            <person name="Holt S."/>
            <person name="Cochrane G."/>
            <person name="Meng A."/>
            <person name="Brown T."/>
            <person name="Cohen L."/>
        </authorList>
    </citation>
    <scope>NUCLEOTIDE SEQUENCE</scope>
</reference>
<sequence length="282" mass="30597">MSRGFRAMPYLVEPAKSGRSTCKVSKEVIEKGELRFGSFTEICGHGSYHWRKLKCISNKQVANVESKLGGFAGVGGFDVLSSAEQTKFRKAFEAAKKSGELKVKAKAKAVTAKAKMKAKHAAARIKAKEAKVKVKGKSADKATVKTAVTAKTLVALPCARDGAGKSFLGGVGVERATRLTRPNSLEQHHFLDLAKSGEWYDVRKLLDVSPHLINVQPAGRWSALHQAAVQGDAEVVTMLLDRRADLGVQTKDGKTPVELARLSVAHLFSGGERAQKRRKRHV</sequence>
<comment type="subcellular location">
    <subcellularLocation>
        <location evidence="1">Nucleus</location>
    </subcellularLocation>
</comment>
<accession>A0A7S0ZT87</accession>
<feature type="domain" description="PARP-type" evidence="7">
    <location>
        <begin position="10"/>
        <end position="96"/>
    </location>
</feature>
<dbReference type="AlphaFoldDB" id="A0A7S0ZT87"/>
<dbReference type="SMART" id="SM01336">
    <property type="entry name" value="zf-PARP"/>
    <property type="match status" value="1"/>
</dbReference>
<feature type="repeat" description="ANK" evidence="6">
    <location>
        <begin position="219"/>
        <end position="251"/>
    </location>
</feature>
<dbReference type="PROSITE" id="PS50297">
    <property type="entry name" value="ANK_REP_REGION"/>
    <property type="match status" value="1"/>
</dbReference>
<organism evidence="8">
    <name type="scientific">Noctiluca scintillans</name>
    <name type="common">Sea sparkle</name>
    <name type="synonym">Red tide dinoflagellate</name>
    <dbReference type="NCBI Taxonomy" id="2966"/>
    <lineage>
        <taxon>Eukaryota</taxon>
        <taxon>Sar</taxon>
        <taxon>Alveolata</taxon>
        <taxon>Dinophyceae</taxon>
        <taxon>Noctilucales</taxon>
        <taxon>Noctilucaceae</taxon>
        <taxon>Noctiluca</taxon>
    </lineage>
</organism>
<dbReference type="Pfam" id="PF13857">
    <property type="entry name" value="Ank_5"/>
    <property type="match status" value="1"/>
</dbReference>
<evidence type="ECO:0000256" key="2">
    <source>
        <dbReference type="ARBA" id="ARBA00022723"/>
    </source>
</evidence>
<evidence type="ECO:0000256" key="5">
    <source>
        <dbReference type="ARBA" id="ARBA00023242"/>
    </source>
</evidence>
<keyword evidence="5" id="KW-0539">Nucleus</keyword>
<dbReference type="Gene3D" id="3.30.1740.10">
    <property type="entry name" value="Zinc finger, PARP-type"/>
    <property type="match status" value="1"/>
</dbReference>
<dbReference type="InterPro" id="IPR036770">
    <property type="entry name" value="Ankyrin_rpt-contain_sf"/>
</dbReference>
<dbReference type="GO" id="GO:0003677">
    <property type="term" value="F:DNA binding"/>
    <property type="evidence" value="ECO:0007669"/>
    <property type="project" value="InterPro"/>
</dbReference>
<evidence type="ECO:0000256" key="1">
    <source>
        <dbReference type="ARBA" id="ARBA00004123"/>
    </source>
</evidence>
<protein>
    <recommendedName>
        <fullName evidence="7">PARP-type domain-containing protein</fullName>
    </recommendedName>
</protein>
<evidence type="ECO:0000259" key="7">
    <source>
        <dbReference type="PROSITE" id="PS50064"/>
    </source>
</evidence>
<keyword evidence="4" id="KW-0862">Zinc</keyword>
<dbReference type="Gene3D" id="1.25.40.20">
    <property type="entry name" value="Ankyrin repeat-containing domain"/>
    <property type="match status" value="1"/>
</dbReference>
<dbReference type="Pfam" id="PF00645">
    <property type="entry name" value="zf-PARP"/>
    <property type="match status" value="1"/>
</dbReference>
<keyword evidence="6" id="KW-0040">ANK repeat</keyword>
<dbReference type="EMBL" id="HBFQ01008824">
    <property type="protein sequence ID" value="CAD8831833.1"/>
    <property type="molecule type" value="Transcribed_RNA"/>
</dbReference>
<name>A0A7S0ZT87_NOCSC</name>
<evidence type="ECO:0000256" key="6">
    <source>
        <dbReference type="PROSITE-ProRule" id="PRU00023"/>
    </source>
</evidence>
<keyword evidence="2" id="KW-0479">Metal-binding</keyword>
<dbReference type="GO" id="GO:0005634">
    <property type="term" value="C:nucleus"/>
    <property type="evidence" value="ECO:0007669"/>
    <property type="project" value="UniProtKB-SubCell"/>
</dbReference>
<dbReference type="SUPFAM" id="SSF48403">
    <property type="entry name" value="Ankyrin repeat"/>
    <property type="match status" value="1"/>
</dbReference>
<dbReference type="InterPro" id="IPR001510">
    <property type="entry name" value="Znf_PARP"/>
</dbReference>
<proteinExistence type="predicted"/>
<evidence type="ECO:0000256" key="3">
    <source>
        <dbReference type="ARBA" id="ARBA00022771"/>
    </source>
</evidence>
<dbReference type="InterPro" id="IPR036957">
    <property type="entry name" value="Znf_PARP_sf"/>
</dbReference>
<dbReference type="SUPFAM" id="SSF57716">
    <property type="entry name" value="Glucocorticoid receptor-like (DNA-binding domain)"/>
    <property type="match status" value="1"/>
</dbReference>
<dbReference type="PROSITE" id="PS50064">
    <property type="entry name" value="ZF_PARP_2"/>
    <property type="match status" value="1"/>
</dbReference>
<evidence type="ECO:0000256" key="4">
    <source>
        <dbReference type="ARBA" id="ARBA00022833"/>
    </source>
</evidence>